<gene>
    <name evidence="1" type="ordered locus">Curi_c29420</name>
</gene>
<dbReference type="NCBIfam" id="TIGR00654">
    <property type="entry name" value="PhzF_family"/>
    <property type="match status" value="1"/>
</dbReference>
<sequence>MQIIMYQANAFTDELFEGSPTGIVPDASNLTEEDMKRIVKITNLDKIAFVTKNDDECYTIRFFTPEEEITFCDCGSVASFYALAQRGYIKGVKNGVVRVYQCSKVGKKPIDIYFKDWQVEKVELYEDRPISLGQYSNLEELSSILNINKEDIGIGTMNLKPEILFTGIKDMIIPVRSNDIIDNLTLNMNKLKNSIGMSDLDKIHVFSIDENEIINYKNFEFMRSEDCVNEDTSSGLIYYIKKNKLLNKDNIIYRDKSFTNRHNYIHCEIIEGKEGFPMKIAGRASIYLEGVVTFG</sequence>
<evidence type="ECO:0000313" key="1">
    <source>
        <dbReference type="EMBL" id="AFS79908.1"/>
    </source>
</evidence>
<reference evidence="1 2" key="1">
    <citation type="journal article" date="2012" name="PLoS ONE">
        <title>The purine-utilizing bacterium Clostridium acidurici 9a: a genome-guided metabolic reconsideration.</title>
        <authorList>
            <person name="Hartwich K."/>
            <person name="Poehlein A."/>
            <person name="Daniel R."/>
        </authorList>
    </citation>
    <scope>NUCLEOTIDE SEQUENCE [LARGE SCALE GENOMIC DNA]</scope>
    <source>
        <strain evidence="2">ATCC 7906 / DSM 604 / BCRC 14475 / CIP 104303 / KCTC 5404 / NCIMB 10678 / 9a</strain>
    </source>
</reference>
<dbReference type="STRING" id="1128398.Curi_c29420"/>
<dbReference type="SUPFAM" id="SSF54506">
    <property type="entry name" value="Diaminopimelate epimerase-like"/>
    <property type="match status" value="1"/>
</dbReference>
<protein>
    <submittedName>
        <fullName evidence="1">PhzF family phenazine biosynthesis protein</fullName>
    </submittedName>
</protein>
<dbReference type="Proteomes" id="UP000006094">
    <property type="component" value="Chromosome"/>
</dbReference>
<dbReference type="PANTHER" id="PTHR13774">
    <property type="entry name" value="PHENAZINE BIOSYNTHESIS PROTEIN"/>
    <property type="match status" value="1"/>
</dbReference>
<dbReference type="KEGG" id="cad:Curi_c29420"/>
<dbReference type="OrthoDB" id="9788221at2"/>
<dbReference type="EMBL" id="CP003326">
    <property type="protein sequence ID" value="AFS79908.1"/>
    <property type="molecule type" value="Genomic_DNA"/>
</dbReference>
<dbReference type="PIRSF" id="PIRSF016184">
    <property type="entry name" value="PhzC_PhzF"/>
    <property type="match status" value="1"/>
</dbReference>
<evidence type="ECO:0000313" key="2">
    <source>
        <dbReference type="Proteomes" id="UP000006094"/>
    </source>
</evidence>
<accession>K0B1Q8</accession>
<keyword evidence="2" id="KW-1185">Reference proteome</keyword>
<dbReference type="Gene3D" id="3.10.310.10">
    <property type="entry name" value="Diaminopimelate Epimerase, Chain A, domain 1"/>
    <property type="match status" value="2"/>
</dbReference>
<dbReference type="GO" id="GO:0016853">
    <property type="term" value="F:isomerase activity"/>
    <property type="evidence" value="ECO:0007669"/>
    <property type="project" value="TreeGrafter"/>
</dbReference>
<dbReference type="AlphaFoldDB" id="K0B1Q8"/>
<name>K0B1Q8_GOTA9</name>
<dbReference type="eggNOG" id="COG0384">
    <property type="taxonomic scope" value="Bacteria"/>
</dbReference>
<dbReference type="RefSeq" id="WP_014969042.1">
    <property type="nucleotide sequence ID" value="NC_018664.1"/>
</dbReference>
<proteinExistence type="predicted"/>
<dbReference type="Pfam" id="PF02567">
    <property type="entry name" value="PhzC-PhzF"/>
    <property type="match status" value="1"/>
</dbReference>
<dbReference type="GO" id="GO:0005737">
    <property type="term" value="C:cytoplasm"/>
    <property type="evidence" value="ECO:0007669"/>
    <property type="project" value="TreeGrafter"/>
</dbReference>
<dbReference type="InterPro" id="IPR003719">
    <property type="entry name" value="Phenazine_PhzF-like"/>
</dbReference>
<dbReference type="HOGENOM" id="CLU_048756_0_2_9"/>
<organism evidence="1 2">
    <name type="scientific">Gottschalkia acidurici (strain ATCC 7906 / DSM 604 / BCRC 14475 / CIP 104303 / KCTC 5404 / NCIMB 10678 / 9a)</name>
    <name type="common">Clostridium acidurici</name>
    <dbReference type="NCBI Taxonomy" id="1128398"/>
    <lineage>
        <taxon>Bacteria</taxon>
        <taxon>Bacillati</taxon>
        <taxon>Bacillota</taxon>
        <taxon>Tissierellia</taxon>
        <taxon>Tissierellales</taxon>
        <taxon>Gottschalkiaceae</taxon>
        <taxon>Gottschalkia</taxon>
    </lineage>
</organism>